<keyword evidence="6" id="KW-0249">Electron transport</keyword>
<evidence type="ECO:0000256" key="8">
    <source>
        <dbReference type="ARBA" id="ARBA00023136"/>
    </source>
</evidence>
<keyword evidence="3" id="KW-0813">Transport</keyword>
<dbReference type="Pfam" id="PF04716">
    <property type="entry name" value="ETC_C1_NDUFA5"/>
    <property type="match status" value="1"/>
</dbReference>
<keyword evidence="7" id="KW-0496">Mitochondrion</keyword>
<comment type="subcellular location">
    <subcellularLocation>
        <location evidence="1">Mitochondrion inner membrane</location>
        <topology evidence="1">Peripheral membrane protein</topology>
        <orientation evidence="1">Matrix side</orientation>
    </subcellularLocation>
</comment>
<evidence type="ECO:0000313" key="9">
    <source>
        <dbReference type="EMBL" id="KAG0148010.1"/>
    </source>
</evidence>
<keyword evidence="8" id="KW-0472">Membrane</keyword>
<proteinExistence type="inferred from homology"/>
<dbReference type="OrthoDB" id="286811at2759"/>
<dbReference type="EMBL" id="MU167241">
    <property type="protein sequence ID" value="KAG0148010.1"/>
    <property type="molecule type" value="Genomic_DNA"/>
</dbReference>
<sequence>MSSFFQRLLLRPSSSAGVMVSRSYALGPSTLRFDRATYASEASEPVPAFRIPTTESEVAEMLARATNPDERKKIFESLLGAQKPVPLPPTPKGPSGVHLVPIGRKKTKTDYVGVPVHHSPFETLIHTYKTTLKTLEKFPKGAVYRQSVESLTQVRLEIISKYNTPGGDGAEAVEQRVKDAESELGVHLIEEAIHQAEDEHSLALSIFESQAWQDLQEKPAPGQWEYFPVPSSTSYPKD</sequence>
<comment type="similarity">
    <text evidence="2">Belongs to the complex I NDUFA5 subunit family.</text>
</comment>
<dbReference type="PANTHER" id="PTHR12653">
    <property type="entry name" value="NADH-UBIQUINONE OXIDOREDUCTASE 13 KD-B SUBUNIT"/>
    <property type="match status" value="1"/>
</dbReference>
<evidence type="ECO:0000256" key="1">
    <source>
        <dbReference type="ARBA" id="ARBA00004443"/>
    </source>
</evidence>
<dbReference type="PANTHER" id="PTHR12653:SF0">
    <property type="entry name" value="NADH DEHYDROGENASE [UBIQUINONE] 1 ALPHA SUBCOMPLEX SUBUNIT 5"/>
    <property type="match status" value="1"/>
</dbReference>
<keyword evidence="4" id="KW-0679">Respiratory chain</keyword>
<reference evidence="9" key="1">
    <citation type="submission" date="2013-11" db="EMBL/GenBank/DDBJ databases">
        <title>Genome sequence of the fusiform rust pathogen reveals effectors for host alternation and coevolution with pine.</title>
        <authorList>
            <consortium name="DOE Joint Genome Institute"/>
            <person name="Smith K."/>
            <person name="Pendleton A."/>
            <person name="Kubisiak T."/>
            <person name="Anderson C."/>
            <person name="Salamov A."/>
            <person name="Aerts A."/>
            <person name="Riley R."/>
            <person name="Clum A."/>
            <person name="Lindquist E."/>
            <person name="Ence D."/>
            <person name="Campbell M."/>
            <person name="Kronenberg Z."/>
            <person name="Feau N."/>
            <person name="Dhillon B."/>
            <person name="Hamelin R."/>
            <person name="Burleigh J."/>
            <person name="Smith J."/>
            <person name="Yandell M."/>
            <person name="Nelson C."/>
            <person name="Grigoriev I."/>
            <person name="Davis J."/>
        </authorList>
    </citation>
    <scope>NUCLEOTIDE SEQUENCE</scope>
    <source>
        <strain evidence="9">G11</strain>
    </source>
</reference>
<dbReference type="GO" id="GO:0022904">
    <property type="term" value="P:respiratory electron transport chain"/>
    <property type="evidence" value="ECO:0007669"/>
    <property type="project" value="InterPro"/>
</dbReference>
<keyword evidence="5" id="KW-0999">Mitochondrion inner membrane</keyword>
<protein>
    <submittedName>
        <fullName evidence="9">Uncharacterized protein</fullName>
    </submittedName>
</protein>
<organism evidence="9 10">
    <name type="scientific">Cronartium quercuum f. sp. fusiforme G11</name>
    <dbReference type="NCBI Taxonomy" id="708437"/>
    <lineage>
        <taxon>Eukaryota</taxon>
        <taxon>Fungi</taxon>
        <taxon>Dikarya</taxon>
        <taxon>Basidiomycota</taxon>
        <taxon>Pucciniomycotina</taxon>
        <taxon>Pucciniomycetes</taxon>
        <taxon>Pucciniales</taxon>
        <taxon>Coleosporiaceae</taxon>
        <taxon>Cronartium</taxon>
    </lineage>
</organism>
<evidence type="ECO:0000256" key="5">
    <source>
        <dbReference type="ARBA" id="ARBA00022792"/>
    </source>
</evidence>
<dbReference type="Proteomes" id="UP000886653">
    <property type="component" value="Unassembled WGS sequence"/>
</dbReference>
<dbReference type="InterPro" id="IPR006806">
    <property type="entry name" value="NDUFA5"/>
</dbReference>
<evidence type="ECO:0000256" key="2">
    <source>
        <dbReference type="ARBA" id="ARBA00010261"/>
    </source>
</evidence>
<name>A0A9P6NR34_9BASI</name>
<evidence type="ECO:0000313" key="10">
    <source>
        <dbReference type="Proteomes" id="UP000886653"/>
    </source>
</evidence>
<evidence type="ECO:0000256" key="4">
    <source>
        <dbReference type="ARBA" id="ARBA00022660"/>
    </source>
</evidence>
<accession>A0A9P6NR34</accession>
<keyword evidence="10" id="KW-1185">Reference proteome</keyword>
<comment type="caution">
    <text evidence="9">The sequence shown here is derived from an EMBL/GenBank/DDBJ whole genome shotgun (WGS) entry which is preliminary data.</text>
</comment>
<dbReference type="AlphaFoldDB" id="A0A9P6NR34"/>
<gene>
    <name evidence="9" type="ORF">CROQUDRAFT_434272</name>
</gene>
<evidence type="ECO:0000256" key="6">
    <source>
        <dbReference type="ARBA" id="ARBA00022982"/>
    </source>
</evidence>
<evidence type="ECO:0000256" key="3">
    <source>
        <dbReference type="ARBA" id="ARBA00022448"/>
    </source>
</evidence>
<dbReference type="GO" id="GO:0005743">
    <property type="term" value="C:mitochondrial inner membrane"/>
    <property type="evidence" value="ECO:0007669"/>
    <property type="project" value="UniProtKB-SubCell"/>
</dbReference>
<evidence type="ECO:0000256" key="7">
    <source>
        <dbReference type="ARBA" id="ARBA00023128"/>
    </source>
</evidence>